<dbReference type="CDD" id="cd00044">
    <property type="entry name" value="CysPc"/>
    <property type="match status" value="1"/>
</dbReference>
<feature type="active site" evidence="10 11">
    <location>
        <position position="370"/>
    </location>
</feature>
<dbReference type="Gene3D" id="1.10.238.10">
    <property type="entry name" value="EF-hand"/>
    <property type="match status" value="1"/>
</dbReference>
<keyword evidence="4" id="KW-0479">Metal-binding</keyword>
<proteinExistence type="inferred from homology"/>
<keyword evidence="3 11" id="KW-0645">Protease</keyword>
<evidence type="ECO:0000256" key="6">
    <source>
        <dbReference type="ARBA" id="ARBA00022771"/>
    </source>
</evidence>
<dbReference type="InterPro" id="IPR038765">
    <property type="entry name" value="Papain-like_cys_pep_sf"/>
</dbReference>
<evidence type="ECO:0000256" key="11">
    <source>
        <dbReference type="PROSITE-ProRule" id="PRU00239"/>
    </source>
</evidence>
<dbReference type="GO" id="GO:0008270">
    <property type="term" value="F:zinc ion binding"/>
    <property type="evidence" value="ECO:0007669"/>
    <property type="project" value="UniProtKB-KW"/>
</dbReference>
<keyword evidence="14" id="KW-1185">Reference proteome</keyword>
<dbReference type="FunFam" id="3.90.70.10:FF:000010">
    <property type="entry name" value="Calpain 15"/>
    <property type="match status" value="1"/>
</dbReference>
<evidence type="ECO:0000256" key="7">
    <source>
        <dbReference type="ARBA" id="ARBA00022801"/>
    </source>
</evidence>
<keyword evidence="6" id="KW-0863">Zinc-finger</keyword>
<evidence type="ECO:0000256" key="4">
    <source>
        <dbReference type="ARBA" id="ARBA00022723"/>
    </source>
</evidence>
<keyword evidence="7 11" id="KW-0378">Hydrolase</keyword>
<evidence type="ECO:0000259" key="12">
    <source>
        <dbReference type="PROSITE" id="PS50203"/>
    </source>
</evidence>
<evidence type="ECO:0000256" key="10">
    <source>
        <dbReference type="PIRSR" id="PIRSR622684-1"/>
    </source>
</evidence>
<dbReference type="Pfam" id="PF00648">
    <property type="entry name" value="Peptidase_C2"/>
    <property type="match status" value="1"/>
</dbReference>
<dbReference type="SUPFAM" id="SSF54001">
    <property type="entry name" value="Cysteine proteinases"/>
    <property type="match status" value="1"/>
</dbReference>
<organism evidence="13 14">
    <name type="scientific">Euplotes crassus</name>
    <dbReference type="NCBI Taxonomy" id="5936"/>
    <lineage>
        <taxon>Eukaryota</taxon>
        <taxon>Sar</taxon>
        <taxon>Alveolata</taxon>
        <taxon>Ciliophora</taxon>
        <taxon>Intramacronucleata</taxon>
        <taxon>Spirotrichea</taxon>
        <taxon>Hypotrichia</taxon>
        <taxon>Euplotida</taxon>
        <taxon>Euplotidae</taxon>
        <taxon>Moneuplotes</taxon>
    </lineage>
</organism>
<dbReference type="PANTHER" id="PTHR10183">
    <property type="entry name" value="CALPAIN"/>
    <property type="match status" value="1"/>
</dbReference>
<keyword evidence="9" id="KW-0862">Zinc</keyword>
<dbReference type="PROSITE" id="PS00139">
    <property type="entry name" value="THIOL_PROTEASE_CYS"/>
    <property type="match status" value="1"/>
</dbReference>
<dbReference type="PANTHER" id="PTHR10183:SF379">
    <property type="entry name" value="CALPAIN-5"/>
    <property type="match status" value="1"/>
</dbReference>
<name>A0AAD1Y703_EUPCR</name>
<keyword evidence="8 11" id="KW-0788">Thiol protease</keyword>
<dbReference type="Proteomes" id="UP001295684">
    <property type="component" value="Unassembled WGS sequence"/>
</dbReference>
<dbReference type="EMBL" id="CAMPGE010028443">
    <property type="protein sequence ID" value="CAI2385965.1"/>
    <property type="molecule type" value="Genomic_DNA"/>
</dbReference>
<evidence type="ECO:0000256" key="1">
    <source>
        <dbReference type="ARBA" id="ARBA00007623"/>
    </source>
</evidence>
<dbReference type="AlphaFoldDB" id="A0AAD1Y703"/>
<accession>A0AAD1Y703</accession>
<evidence type="ECO:0000313" key="13">
    <source>
        <dbReference type="EMBL" id="CAI2385965.1"/>
    </source>
</evidence>
<evidence type="ECO:0000256" key="9">
    <source>
        <dbReference type="ARBA" id="ARBA00022833"/>
    </source>
</evidence>
<dbReference type="SMART" id="SM00230">
    <property type="entry name" value="CysPc"/>
    <property type="match status" value="1"/>
</dbReference>
<dbReference type="PROSITE" id="PS50203">
    <property type="entry name" value="CALPAIN_CAT"/>
    <property type="match status" value="1"/>
</dbReference>
<gene>
    <name evidence="13" type="ORF">ECRASSUSDP1_LOCUS27563</name>
</gene>
<feature type="active site" evidence="10 11">
    <location>
        <position position="204"/>
    </location>
</feature>
<comment type="similarity">
    <text evidence="1">Belongs to the peptidase C2 family.</text>
</comment>
<evidence type="ECO:0000256" key="2">
    <source>
        <dbReference type="ARBA" id="ARBA00022553"/>
    </source>
</evidence>
<dbReference type="GO" id="GO:0006508">
    <property type="term" value="P:proteolysis"/>
    <property type="evidence" value="ECO:0007669"/>
    <property type="project" value="UniProtKB-KW"/>
</dbReference>
<dbReference type="InterPro" id="IPR001300">
    <property type="entry name" value="Peptidase_C2_calpain_cat"/>
</dbReference>
<keyword evidence="2" id="KW-0597">Phosphoprotein</keyword>
<protein>
    <recommendedName>
        <fullName evidence="12">Calpain catalytic domain-containing protein</fullName>
    </recommendedName>
</protein>
<dbReference type="InterPro" id="IPR000169">
    <property type="entry name" value="Pept_cys_AS"/>
</dbReference>
<evidence type="ECO:0000313" key="14">
    <source>
        <dbReference type="Proteomes" id="UP001295684"/>
    </source>
</evidence>
<evidence type="ECO:0000256" key="5">
    <source>
        <dbReference type="ARBA" id="ARBA00022737"/>
    </source>
</evidence>
<comment type="caution">
    <text evidence="13">The sequence shown here is derived from an EMBL/GenBank/DDBJ whole genome shotgun (WGS) entry which is preliminary data.</text>
</comment>
<evidence type="ECO:0000256" key="3">
    <source>
        <dbReference type="ARBA" id="ARBA00022670"/>
    </source>
</evidence>
<dbReference type="Gene3D" id="3.90.70.10">
    <property type="entry name" value="Cysteine proteinases"/>
    <property type="match status" value="1"/>
</dbReference>
<reference evidence="13" key="1">
    <citation type="submission" date="2023-07" db="EMBL/GenBank/DDBJ databases">
        <authorList>
            <consortium name="AG Swart"/>
            <person name="Singh M."/>
            <person name="Singh A."/>
            <person name="Seah K."/>
            <person name="Emmerich C."/>
        </authorList>
    </citation>
    <scope>NUCLEOTIDE SEQUENCE</scope>
    <source>
        <strain evidence="13">DP1</strain>
    </source>
</reference>
<evidence type="ECO:0000256" key="8">
    <source>
        <dbReference type="ARBA" id="ARBA00022807"/>
    </source>
</evidence>
<sequence>MSKQIVINSGSIIRRIPDGPYNESWEIESKVYAQTIVSLDLSNCRGVTVLGFEGQMRAEAFVGPQETKEIFYIVREPPFRFAADISFEEVPLSHHEQDLYNEPIVKEVGDNIQKMKDCLGGVAFEVLEEEDLKNKIKEAGFDHFVDFSFPPDESSIWSPELEGSYPLKEKPVWKRPHQFMSKTPSLFEGGIDPNDINQGALGDCWFLAALASIAENPALVRRLFITKEYNEEGIYKLKICKNGEWVTVIVDDYIPCFINGGPMFARNKGDELWVILLEKAYAKLHGDYCQLRSGILAHGMGDLTGCPIDHNSFPEDRHTFYLIEDFAQDLWGKLEVADIKGYIMCASTPGVDMYTEGGGPNQDKGIVPGHAYSVIAVKSYHGIQLLEIRNPWGEFEWGGAWSDNSSEWTPELIEVFKPNFDSQDGTFWMSYQDFFKYFNAVTICKVNNWDELRLRGKFLRLWENEDPDEDWVLSKFYYSFRLSEQTELNIGLHQEDERCMRGRQKEMAKSGSSHISSKSFYLDLHIIILKRNNNGSITLVHESESDLDREVYTSVTLKPGHYIVIPRTSGGSLNAVESDSSSHYSYHVPYGNGERLHTYMNSIFGDIFSKMDLQLNGQLSAQELNQFGEIIDDDELKSIKMADFFSEKFWNFSCDENGFTKYGFIQYLSQFSDDRIHNMLTKLGYNEDLYSTKSRVFTLSFHCAKKLRVRIGDAMKTDLNERAWDLMMDKHNQEFGATKALSNAHCIVFRIHRDQSHSVDYAAINKTDEYIEINFKQDQSQNMNFSPSKGSVRSVIPPRGLIYLASAVVKPGCGSYKYSYSFRSDYC</sequence>
<feature type="active site" evidence="10 11">
    <location>
        <position position="390"/>
    </location>
</feature>
<dbReference type="PRINTS" id="PR00704">
    <property type="entry name" value="CALPAIN"/>
</dbReference>
<keyword evidence="5" id="KW-0677">Repeat</keyword>
<feature type="domain" description="Calpain catalytic" evidence="12">
    <location>
        <begin position="143"/>
        <end position="447"/>
    </location>
</feature>
<dbReference type="InterPro" id="IPR022684">
    <property type="entry name" value="Calpain_cysteine_protease"/>
</dbReference>
<dbReference type="GO" id="GO:0004198">
    <property type="term" value="F:calcium-dependent cysteine-type endopeptidase activity"/>
    <property type="evidence" value="ECO:0007669"/>
    <property type="project" value="InterPro"/>
</dbReference>